<proteinExistence type="predicted"/>
<evidence type="ECO:0000313" key="1">
    <source>
        <dbReference type="EMBL" id="GFU40076.1"/>
    </source>
</evidence>
<dbReference type="EMBL" id="BMAW01084753">
    <property type="protein sequence ID" value="GFU40076.1"/>
    <property type="molecule type" value="Genomic_DNA"/>
</dbReference>
<protein>
    <submittedName>
        <fullName evidence="1">Uncharacterized protein</fullName>
    </submittedName>
</protein>
<dbReference type="Proteomes" id="UP000887013">
    <property type="component" value="Unassembled WGS sequence"/>
</dbReference>
<sequence>MFILQNTKSTVNVIPQNFVDYEKTTERNIFGLFNLLNDQCVPLAEVEIDCDLGHVKIKVVLLQTIWADTYQIIKLLLKYKPFFNEKKENGGFAWSQTNRAREKVEVQKMKQSNQKKL</sequence>
<gene>
    <name evidence="1" type="ORF">NPIL_219241</name>
</gene>
<organism evidence="1 2">
    <name type="scientific">Nephila pilipes</name>
    <name type="common">Giant wood spider</name>
    <name type="synonym">Nephila maculata</name>
    <dbReference type="NCBI Taxonomy" id="299642"/>
    <lineage>
        <taxon>Eukaryota</taxon>
        <taxon>Metazoa</taxon>
        <taxon>Ecdysozoa</taxon>
        <taxon>Arthropoda</taxon>
        <taxon>Chelicerata</taxon>
        <taxon>Arachnida</taxon>
        <taxon>Araneae</taxon>
        <taxon>Araneomorphae</taxon>
        <taxon>Entelegynae</taxon>
        <taxon>Araneoidea</taxon>
        <taxon>Nephilidae</taxon>
        <taxon>Nephila</taxon>
    </lineage>
</organism>
<dbReference type="AlphaFoldDB" id="A0A8X6QUL3"/>
<dbReference type="OrthoDB" id="6466312at2759"/>
<name>A0A8X6QUL3_NEPPI</name>
<keyword evidence="2" id="KW-1185">Reference proteome</keyword>
<comment type="caution">
    <text evidence="1">The sequence shown here is derived from an EMBL/GenBank/DDBJ whole genome shotgun (WGS) entry which is preliminary data.</text>
</comment>
<evidence type="ECO:0000313" key="2">
    <source>
        <dbReference type="Proteomes" id="UP000887013"/>
    </source>
</evidence>
<reference evidence="1" key="1">
    <citation type="submission" date="2020-08" db="EMBL/GenBank/DDBJ databases">
        <title>Multicomponent nature underlies the extraordinary mechanical properties of spider dragline silk.</title>
        <authorList>
            <person name="Kono N."/>
            <person name="Nakamura H."/>
            <person name="Mori M."/>
            <person name="Yoshida Y."/>
            <person name="Ohtoshi R."/>
            <person name="Malay A.D."/>
            <person name="Moran D.A.P."/>
            <person name="Tomita M."/>
            <person name="Numata K."/>
            <person name="Arakawa K."/>
        </authorList>
    </citation>
    <scope>NUCLEOTIDE SEQUENCE</scope>
</reference>
<accession>A0A8X6QUL3</accession>